<dbReference type="AlphaFoldDB" id="A0AAW0WT93"/>
<evidence type="ECO:0000313" key="3">
    <source>
        <dbReference type="Proteomes" id="UP001445076"/>
    </source>
</evidence>
<feature type="non-terminal residue" evidence="2">
    <location>
        <position position="1"/>
    </location>
</feature>
<feature type="non-terminal residue" evidence="2">
    <location>
        <position position="114"/>
    </location>
</feature>
<feature type="compositionally biased region" description="Pro residues" evidence="1">
    <location>
        <begin position="1"/>
        <end position="16"/>
    </location>
</feature>
<reference evidence="2 3" key="1">
    <citation type="journal article" date="2024" name="BMC Genomics">
        <title>Genome assembly of redclaw crayfish (Cherax quadricarinatus) provides insights into its immune adaptation and hypoxia tolerance.</title>
        <authorList>
            <person name="Liu Z."/>
            <person name="Zheng J."/>
            <person name="Li H."/>
            <person name="Fang K."/>
            <person name="Wang S."/>
            <person name="He J."/>
            <person name="Zhou D."/>
            <person name="Weng S."/>
            <person name="Chi M."/>
            <person name="Gu Z."/>
            <person name="He J."/>
            <person name="Li F."/>
            <person name="Wang M."/>
        </authorList>
    </citation>
    <scope>NUCLEOTIDE SEQUENCE [LARGE SCALE GENOMIC DNA]</scope>
    <source>
        <strain evidence="2">ZL_2023a</strain>
    </source>
</reference>
<feature type="region of interest" description="Disordered" evidence="1">
    <location>
        <begin position="1"/>
        <end position="28"/>
    </location>
</feature>
<comment type="caution">
    <text evidence="2">The sequence shown here is derived from an EMBL/GenBank/DDBJ whole genome shotgun (WGS) entry which is preliminary data.</text>
</comment>
<protein>
    <submittedName>
        <fullName evidence="2">Uncharacterized protein</fullName>
    </submittedName>
</protein>
<keyword evidence="3" id="KW-1185">Reference proteome</keyword>
<evidence type="ECO:0000256" key="1">
    <source>
        <dbReference type="SAM" id="MobiDB-lite"/>
    </source>
</evidence>
<evidence type="ECO:0000313" key="2">
    <source>
        <dbReference type="EMBL" id="KAK8735491.1"/>
    </source>
</evidence>
<name>A0AAW0WT93_CHEQU</name>
<dbReference type="Proteomes" id="UP001445076">
    <property type="component" value="Unassembled WGS sequence"/>
</dbReference>
<sequence>RPPLGAPLAPPPPPPASTHTPVGGVGGGGVVGGGGFQCECLEDRPMNRWEPGVFDMWCNSCTKKRRESSVWSSLDLSLPPHQLSSSALLPDTPEADPCLVGLDVGADMLRARPP</sequence>
<accession>A0AAW0WT93</accession>
<gene>
    <name evidence="2" type="ORF">OTU49_005411</name>
</gene>
<organism evidence="2 3">
    <name type="scientific">Cherax quadricarinatus</name>
    <name type="common">Australian red claw crayfish</name>
    <dbReference type="NCBI Taxonomy" id="27406"/>
    <lineage>
        <taxon>Eukaryota</taxon>
        <taxon>Metazoa</taxon>
        <taxon>Ecdysozoa</taxon>
        <taxon>Arthropoda</taxon>
        <taxon>Crustacea</taxon>
        <taxon>Multicrustacea</taxon>
        <taxon>Malacostraca</taxon>
        <taxon>Eumalacostraca</taxon>
        <taxon>Eucarida</taxon>
        <taxon>Decapoda</taxon>
        <taxon>Pleocyemata</taxon>
        <taxon>Astacidea</taxon>
        <taxon>Parastacoidea</taxon>
        <taxon>Parastacidae</taxon>
        <taxon>Cherax</taxon>
    </lineage>
</organism>
<proteinExistence type="predicted"/>
<dbReference type="EMBL" id="JARKIK010000047">
    <property type="protein sequence ID" value="KAK8735491.1"/>
    <property type="molecule type" value="Genomic_DNA"/>
</dbReference>